<name>E2NBL3_9BACE</name>
<dbReference type="EMBL" id="ACCH01000137">
    <property type="protein sequence ID" value="EEF90665.1"/>
    <property type="molecule type" value="Genomic_DNA"/>
</dbReference>
<protein>
    <submittedName>
        <fullName evidence="1">Uncharacterized protein</fullName>
    </submittedName>
</protein>
<evidence type="ECO:0000313" key="1">
    <source>
        <dbReference type="EMBL" id="EEF90665.1"/>
    </source>
</evidence>
<sequence length="46" mass="5189">MRQDVSVLFLESLSPAYFTFPYGSFPYGISLRKYRAGSFALPCAFS</sequence>
<reference evidence="1 2" key="1">
    <citation type="submission" date="2008-12" db="EMBL/GenBank/DDBJ databases">
        <authorList>
            <person name="Fulton L."/>
            <person name="Clifton S."/>
            <person name="Fulton B."/>
            <person name="Xu J."/>
            <person name="Minx P."/>
            <person name="Pepin K.H."/>
            <person name="Johnson M."/>
            <person name="Bhonagiri V."/>
            <person name="Nash W.E."/>
            <person name="Mardis E.R."/>
            <person name="Wilson R.K."/>
        </authorList>
    </citation>
    <scope>NUCLEOTIDE SEQUENCE [LARGE SCALE GENOMIC DNA]</scope>
    <source>
        <strain evidence="1 2">DSM 14838</strain>
    </source>
</reference>
<evidence type="ECO:0000313" key="2">
    <source>
        <dbReference type="Proteomes" id="UP000003711"/>
    </source>
</evidence>
<dbReference type="Proteomes" id="UP000003711">
    <property type="component" value="Unassembled WGS sequence"/>
</dbReference>
<accession>E2NBL3</accession>
<proteinExistence type="predicted"/>
<dbReference type="AlphaFoldDB" id="E2NBL3"/>
<comment type="caution">
    <text evidence="1">The sequence shown here is derived from an EMBL/GenBank/DDBJ whole genome shotgun (WGS) entry which is preliminary data.</text>
</comment>
<reference evidence="1 2" key="2">
    <citation type="submission" date="2009-01" db="EMBL/GenBank/DDBJ databases">
        <title>Draft genome sequence of Bacteroides cellulosilyticus (DSM 14838).</title>
        <authorList>
            <person name="Sudarsanam P."/>
            <person name="Ley R."/>
            <person name="Guruge J."/>
            <person name="Turnbaugh P.J."/>
            <person name="Mahowald M."/>
            <person name="Liep D."/>
            <person name="Gordon J."/>
        </authorList>
    </citation>
    <scope>NUCLEOTIDE SEQUENCE [LARGE SCALE GENOMIC DNA]</scope>
    <source>
        <strain evidence="1 2">DSM 14838</strain>
    </source>
</reference>
<organism evidence="1 2">
    <name type="scientific">Bacteroides cellulosilyticus DSM 14838</name>
    <dbReference type="NCBI Taxonomy" id="537012"/>
    <lineage>
        <taxon>Bacteria</taxon>
        <taxon>Pseudomonadati</taxon>
        <taxon>Bacteroidota</taxon>
        <taxon>Bacteroidia</taxon>
        <taxon>Bacteroidales</taxon>
        <taxon>Bacteroidaceae</taxon>
        <taxon>Bacteroides</taxon>
    </lineage>
</organism>
<dbReference type="HOGENOM" id="CLU_217102_0_0_10"/>
<gene>
    <name evidence="1" type="ORF">BACCELL_01670</name>
</gene>